<reference evidence="4 5" key="1">
    <citation type="journal article" date="2019" name="Int. J. Syst. Evol. Microbiol.">
        <title>The Global Catalogue of Microorganisms (GCM) 10K type strain sequencing project: providing services to taxonomists for standard genome sequencing and annotation.</title>
        <authorList>
            <consortium name="The Broad Institute Genomics Platform"/>
            <consortium name="The Broad Institute Genome Sequencing Center for Infectious Disease"/>
            <person name="Wu L."/>
            <person name="Ma J."/>
        </authorList>
    </citation>
    <scope>NUCLEOTIDE SEQUENCE [LARGE SCALE GENOMIC DNA]</scope>
    <source>
        <strain evidence="4 5">JCM 9383</strain>
    </source>
</reference>
<dbReference type="InterPro" id="IPR050109">
    <property type="entry name" value="HTH-type_TetR-like_transc_reg"/>
</dbReference>
<sequence length="196" mass="21567">MGNREDLLDAAMQCLRTKGYARTTARDITEIAGTSLAAIGYHYGGVQNLLNQAVFTALEQWSDQVQERLRTEAAPERSYLDRFADIWQRTIEAINTDRAVWAASIDMIAQIDHVPEIRDMLRQGVHSARTGNVAMFDAVDEDTVDEEQARTVGALYYAIQAGVAIQWLLDPDNAPTADDLVAGLRAITARAAADDA</sequence>
<dbReference type="InterPro" id="IPR001647">
    <property type="entry name" value="HTH_TetR"/>
</dbReference>
<feature type="domain" description="HTH tetR-type" evidence="3">
    <location>
        <begin position="1"/>
        <end position="61"/>
    </location>
</feature>
<name>A0ABN3VHU4_9PSEU</name>
<keyword evidence="5" id="KW-1185">Reference proteome</keyword>
<evidence type="ECO:0000313" key="5">
    <source>
        <dbReference type="Proteomes" id="UP001500979"/>
    </source>
</evidence>
<comment type="caution">
    <text evidence="4">The sequence shown here is derived from an EMBL/GenBank/DDBJ whole genome shotgun (WGS) entry which is preliminary data.</text>
</comment>
<dbReference type="RefSeq" id="WP_344681164.1">
    <property type="nucleotide sequence ID" value="NZ_BAAAUX010000014.1"/>
</dbReference>
<dbReference type="InterPro" id="IPR041583">
    <property type="entry name" value="TetR_C_31"/>
</dbReference>
<organism evidence="4 5">
    <name type="scientific">Saccharopolyspora taberi</name>
    <dbReference type="NCBI Taxonomy" id="60895"/>
    <lineage>
        <taxon>Bacteria</taxon>
        <taxon>Bacillati</taxon>
        <taxon>Actinomycetota</taxon>
        <taxon>Actinomycetes</taxon>
        <taxon>Pseudonocardiales</taxon>
        <taxon>Pseudonocardiaceae</taxon>
        <taxon>Saccharopolyspora</taxon>
    </lineage>
</organism>
<dbReference type="Pfam" id="PF00440">
    <property type="entry name" value="TetR_N"/>
    <property type="match status" value="1"/>
</dbReference>
<protein>
    <submittedName>
        <fullName evidence="4">TetR/AcrR family transcriptional regulator</fullName>
    </submittedName>
</protein>
<proteinExistence type="predicted"/>
<dbReference type="PANTHER" id="PTHR30055:SF219">
    <property type="entry name" value="TRANSCRIPTIONAL REGULATORY PROTEIN"/>
    <property type="match status" value="1"/>
</dbReference>
<dbReference type="SUPFAM" id="SSF46689">
    <property type="entry name" value="Homeodomain-like"/>
    <property type="match status" value="1"/>
</dbReference>
<accession>A0ABN3VHU4</accession>
<evidence type="ECO:0000313" key="4">
    <source>
        <dbReference type="EMBL" id="GAA2797901.1"/>
    </source>
</evidence>
<dbReference type="PROSITE" id="PS50977">
    <property type="entry name" value="HTH_TETR_2"/>
    <property type="match status" value="1"/>
</dbReference>
<evidence type="ECO:0000259" key="3">
    <source>
        <dbReference type="PROSITE" id="PS50977"/>
    </source>
</evidence>
<dbReference type="Proteomes" id="UP001500979">
    <property type="component" value="Unassembled WGS sequence"/>
</dbReference>
<gene>
    <name evidence="4" type="ORF">GCM10010470_36360</name>
</gene>
<dbReference type="Gene3D" id="1.10.357.10">
    <property type="entry name" value="Tetracycline Repressor, domain 2"/>
    <property type="match status" value="1"/>
</dbReference>
<feature type="DNA-binding region" description="H-T-H motif" evidence="2">
    <location>
        <begin position="24"/>
        <end position="43"/>
    </location>
</feature>
<evidence type="ECO:0000256" key="1">
    <source>
        <dbReference type="ARBA" id="ARBA00023125"/>
    </source>
</evidence>
<dbReference type="PANTHER" id="PTHR30055">
    <property type="entry name" value="HTH-TYPE TRANSCRIPTIONAL REGULATOR RUTR"/>
    <property type="match status" value="1"/>
</dbReference>
<keyword evidence="1 2" id="KW-0238">DNA-binding</keyword>
<evidence type="ECO:0000256" key="2">
    <source>
        <dbReference type="PROSITE-ProRule" id="PRU00335"/>
    </source>
</evidence>
<dbReference type="EMBL" id="BAAAUX010000014">
    <property type="protein sequence ID" value="GAA2797901.1"/>
    <property type="molecule type" value="Genomic_DNA"/>
</dbReference>
<dbReference type="InterPro" id="IPR009057">
    <property type="entry name" value="Homeodomain-like_sf"/>
</dbReference>
<dbReference type="Pfam" id="PF17940">
    <property type="entry name" value="TetR_C_31"/>
    <property type="match status" value="1"/>
</dbReference>